<dbReference type="AlphaFoldDB" id="A0A378HZ05"/>
<keyword evidence="2" id="KW-1185">Reference proteome</keyword>
<proteinExistence type="predicted"/>
<dbReference type="OrthoDB" id="5651600at2"/>
<accession>A0A378HZ05</accession>
<reference evidence="1 2" key="1">
    <citation type="submission" date="2018-06" db="EMBL/GenBank/DDBJ databases">
        <authorList>
            <consortium name="Pathogen Informatics"/>
            <person name="Doyle S."/>
        </authorList>
    </citation>
    <scope>NUCLEOTIDE SEQUENCE [LARGE SCALE GENOMIC DNA]</scope>
    <source>
        <strain evidence="1 2">NCTC13315</strain>
    </source>
</reference>
<name>A0A378HZ05_9GAMM</name>
<protein>
    <submittedName>
        <fullName evidence="1">Uncharacterized protein</fullName>
    </submittedName>
</protein>
<sequence>MPSKLILNKRDEFFLALGKQERHSFLMLGVVKDGNPILLARVGKTNDIDPDVESELKMTMKYLSSQTLARIADEGIARQHAHETAIAYQAYAINYNQTKEFIEIIAAIEKKQWANPNFVNALQRIYKTQKEIASQAIEAYVPIETSNRANLKSHEIVFKYKKLKECTFPPTIEQPVNLRSKNNIFVDTNQIHAGNTCRHSAVNIIEVILGFKTNISKQFFIPLRYKTKLKGGVPDKTSFYILPPPPTVYNDLTHDQTRVLNKIYKRLEEIPQLNCTSAKTRIKFDELKNLYKDIAGSSSLNATQLLEHIVNFLDQKEAILFQKRANRFISFFTPVSSTEKMFNRITNKLVLKELTEAEESTKFIPTN</sequence>
<dbReference type="Proteomes" id="UP000254968">
    <property type="component" value="Unassembled WGS sequence"/>
</dbReference>
<gene>
    <name evidence="1" type="ORF">NCTC13315_00682</name>
</gene>
<dbReference type="RefSeq" id="WP_115301926.1">
    <property type="nucleotide sequence ID" value="NZ_CAAAHO010000008.1"/>
</dbReference>
<dbReference type="EMBL" id="UGNV01000001">
    <property type="protein sequence ID" value="STX28158.1"/>
    <property type="molecule type" value="Genomic_DNA"/>
</dbReference>
<evidence type="ECO:0000313" key="2">
    <source>
        <dbReference type="Proteomes" id="UP000254968"/>
    </source>
</evidence>
<evidence type="ECO:0000313" key="1">
    <source>
        <dbReference type="EMBL" id="STX28158.1"/>
    </source>
</evidence>
<organism evidence="1 2">
    <name type="scientific">Legionella beliardensis</name>
    <dbReference type="NCBI Taxonomy" id="91822"/>
    <lineage>
        <taxon>Bacteria</taxon>
        <taxon>Pseudomonadati</taxon>
        <taxon>Pseudomonadota</taxon>
        <taxon>Gammaproteobacteria</taxon>
        <taxon>Legionellales</taxon>
        <taxon>Legionellaceae</taxon>
        <taxon>Legionella</taxon>
    </lineage>
</organism>